<proteinExistence type="predicted"/>
<dbReference type="HOGENOM" id="CLU_1993034_0_0_1"/>
<feature type="transmembrane region" description="Helical" evidence="1">
    <location>
        <begin position="12"/>
        <end position="33"/>
    </location>
</feature>
<keyword evidence="1" id="KW-0812">Transmembrane</keyword>
<dbReference type="AlphaFoldDB" id="K2S8B9"/>
<keyword evidence="1" id="KW-1133">Transmembrane helix</keyword>
<reference evidence="2 3" key="1">
    <citation type="journal article" date="2012" name="BMC Genomics">
        <title>Tools to kill: Genome of one of the most destructive plant pathogenic fungi Macrophomina phaseolina.</title>
        <authorList>
            <person name="Islam M.S."/>
            <person name="Haque M.S."/>
            <person name="Islam M.M."/>
            <person name="Emdad E.M."/>
            <person name="Halim A."/>
            <person name="Hossen Q.M.M."/>
            <person name="Hossain M.Z."/>
            <person name="Ahmed B."/>
            <person name="Rahim S."/>
            <person name="Rahman M.S."/>
            <person name="Alam M.M."/>
            <person name="Hou S."/>
            <person name="Wan X."/>
            <person name="Saito J.A."/>
            <person name="Alam M."/>
        </authorList>
    </citation>
    <scope>NUCLEOTIDE SEQUENCE [LARGE SCALE GENOMIC DNA]</scope>
    <source>
        <strain evidence="2 3">MS6</strain>
    </source>
</reference>
<evidence type="ECO:0000313" key="2">
    <source>
        <dbReference type="EMBL" id="EKG21152.1"/>
    </source>
</evidence>
<gene>
    <name evidence="2" type="ORF">MPH_01508</name>
</gene>
<comment type="caution">
    <text evidence="2">The sequence shown here is derived from an EMBL/GenBank/DDBJ whole genome shotgun (WGS) entry which is preliminary data.</text>
</comment>
<evidence type="ECO:0000313" key="3">
    <source>
        <dbReference type="Proteomes" id="UP000007129"/>
    </source>
</evidence>
<dbReference type="VEuPathDB" id="FungiDB:MPH_01508"/>
<name>K2S8B9_MACPH</name>
<organism evidence="2 3">
    <name type="scientific">Macrophomina phaseolina (strain MS6)</name>
    <name type="common">Charcoal rot fungus</name>
    <dbReference type="NCBI Taxonomy" id="1126212"/>
    <lineage>
        <taxon>Eukaryota</taxon>
        <taxon>Fungi</taxon>
        <taxon>Dikarya</taxon>
        <taxon>Ascomycota</taxon>
        <taxon>Pezizomycotina</taxon>
        <taxon>Dothideomycetes</taxon>
        <taxon>Dothideomycetes incertae sedis</taxon>
        <taxon>Botryosphaeriales</taxon>
        <taxon>Botryosphaeriaceae</taxon>
        <taxon>Macrophomina</taxon>
    </lineage>
</organism>
<dbReference type="InParanoid" id="K2S8B9"/>
<evidence type="ECO:0000256" key="1">
    <source>
        <dbReference type="SAM" id="Phobius"/>
    </source>
</evidence>
<protein>
    <submittedName>
        <fullName evidence="2">Uncharacterized protein</fullName>
    </submittedName>
</protein>
<keyword evidence="1" id="KW-0472">Membrane</keyword>
<accession>K2S8B9</accession>
<dbReference type="Proteomes" id="UP000007129">
    <property type="component" value="Unassembled WGS sequence"/>
</dbReference>
<sequence length="125" mass="14233">MQGLEWKMLRGFAMIVTFWICLALLFFFFFAPVPESDCFPGIRPRTAWKQTKRTFHESSAHFTSDGVQRTVVVHLLVNDVHKSLESLCRRRDAVGGSCEGCLHADFCTPAEGMLRSGPFLSWTEM</sequence>
<dbReference type="EMBL" id="AHHD01000056">
    <property type="protein sequence ID" value="EKG21152.1"/>
    <property type="molecule type" value="Genomic_DNA"/>
</dbReference>